<evidence type="ECO:0000313" key="1">
    <source>
        <dbReference type="EMBL" id="KAK9240337.1"/>
    </source>
</evidence>
<comment type="caution">
    <text evidence="1">The sequence shown here is derived from an EMBL/GenBank/DDBJ whole genome shotgun (WGS) entry which is preliminary data.</text>
</comment>
<keyword evidence="2" id="KW-1185">Reference proteome</keyword>
<dbReference type="EMBL" id="MU971340">
    <property type="protein sequence ID" value="KAK9240337.1"/>
    <property type="molecule type" value="Genomic_DNA"/>
</dbReference>
<protein>
    <submittedName>
        <fullName evidence="1">Uncharacterized protein</fullName>
    </submittedName>
</protein>
<reference evidence="2" key="1">
    <citation type="journal article" date="2024" name="Front. Bioeng. Biotechnol.">
        <title>Genome-scale model development and genomic sequencing of the oleaginous clade Lipomyces.</title>
        <authorList>
            <person name="Czajka J.J."/>
            <person name="Han Y."/>
            <person name="Kim J."/>
            <person name="Mondo S.J."/>
            <person name="Hofstad B.A."/>
            <person name="Robles A."/>
            <person name="Haridas S."/>
            <person name="Riley R."/>
            <person name="LaButti K."/>
            <person name="Pangilinan J."/>
            <person name="Andreopoulos W."/>
            <person name="Lipzen A."/>
            <person name="Yan J."/>
            <person name="Wang M."/>
            <person name="Ng V."/>
            <person name="Grigoriev I.V."/>
            <person name="Spatafora J.W."/>
            <person name="Magnuson J.K."/>
            <person name="Baker S.E."/>
            <person name="Pomraning K.R."/>
        </authorList>
    </citation>
    <scope>NUCLEOTIDE SEQUENCE [LARGE SCALE GENOMIC DNA]</scope>
    <source>
        <strain evidence="2">CBS 7786</strain>
    </source>
</reference>
<name>A0ACC3TBR7_LIPKO</name>
<organism evidence="1 2">
    <name type="scientific">Lipomyces kononenkoae</name>
    <name type="common">Yeast</name>
    <dbReference type="NCBI Taxonomy" id="34357"/>
    <lineage>
        <taxon>Eukaryota</taxon>
        <taxon>Fungi</taxon>
        <taxon>Dikarya</taxon>
        <taxon>Ascomycota</taxon>
        <taxon>Saccharomycotina</taxon>
        <taxon>Lipomycetes</taxon>
        <taxon>Lipomycetales</taxon>
        <taxon>Lipomycetaceae</taxon>
        <taxon>Lipomyces</taxon>
    </lineage>
</organism>
<evidence type="ECO:0000313" key="2">
    <source>
        <dbReference type="Proteomes" id="UP001433508"/>
    </source>
</evidence>
<accession>A0ACC3TBR7</accession>
<gene>
    <name evidence="1" type="ORF">V1525DRAFT_395647</name>
</gene>
<dbReference type="Proteomes" id="UP001433508">
    <property type="component" value="Unassembled WGS sequence"/>
</dbReference>
<sequence>MAKSGVAFSSFSVPNAVYRVSAVAMIFWSIFHFFSGFISPSLITNEEAQAKARLELARKIETAELGRDGFKILSKNHFGDFYGAEECGLSSTKLYNPQMNNDGTLTRPYCTNKQKLLEALSGGGRIGFNSPFHPLDCEYRWFEPEEICMILDRFDAVIFIGEQRMTSHVYAAFNSLLRKNLAWGGLKNWELNEQLRQRCRCESQYTNPQCGGGSVGVSDHYIVDSTEILDAKEEGLKAGAPYVCNRVFHGLVTINSEPVAAGTLEDIDDILVTYHKTAKPVPVILQQGLAHGFNWDKTTKVMDAILKQVEKREPNPNHRPFLWLGPPAAGHLKPPGVIIEQGNNALHHFTVELGKRAQDRGFDVLNLFNLTVQADSYDGTMYGQDVSLTTAMMIINWLSRVESL</sequence>
<proteinExistence type="predicted"/>